<dbReference type="OrthoDB" id="9805202at2"/>
<evidence type="ECO:0000256" key="2">
    <source>
        <dbReference type="ARBA" id="ARBA00022617"/>
    </source>
</evidence>
<dbReference type="GO" id="GO:0030313">
    <property type="term" value="C:cell envelope"/>
    <property type="evidence" value="ECO:0007669"/>
    <property type="project" value="UniProtKB-SubCell"/>
</dbReference>
<evidence type="ECO:0000256" key="4">
    <source>
        <dbReference type="ARBA" id="ARBA00022729"/>
    </source>
</evidence>
<sequence length="628" mass="65632">MPARRSSSPDNLSALVLLAALLLAGCPDEPLAPGPADVSAKGDASAALPPEPPSSPLTHIVEEPARRGIAALEALAAAMPEGRGDSDPHYLDLRRALAAGAPLWRRPESLGGDVVFGPPRSIDEGGGALLRLDAALVRGDAAAARPERVALERALRLFLGEARRLPPAPPAVAHALSLAAYDLGALALESIQGVPESSAAVLADLRGTLDFIENAAEALLTTGNARAAAALASVQEAARPLRARLDAARTADDLDDRASFVLGAGRLGVALRRLASAAALPVRVPYHARIPAANGGSDEPISALTLPAPRSRPRKDGASQAEYAALGKKLFFDKRLSKNNVRSCATCHVPERGYADGLPRPPSLDPAVTLRHTPTLLYAPLHAAQLWDGRALTPERQALGVIHARAEMGLEPGELALAIESAADLRALFQALPTPGVSADNVGRALAAFQSEALVPGDAPIDRFARGDEAALSSESRRGLDVFAGKGRCARCHIPPFFGGSRPHDFAVPVFAVLGVPDKPGGAKLDPDRGRGAVTGRALDEGAFKTPTTRNLARTAPYFHHGAFRTLEEVVDFYDKGGGKALGIAVPNQDPDVRPLGLSKGDKRALLTFLREALLDKTPAEKLVVSPR</sequence>
<keyword evidence="4" id="KW-0732">Signal</keyword>
<evidence type="ECO:0000259" key="9">
    <source>
        <dbReference type="PROSITE" id="PS51007"/>
    </source>
</evidence>
<dbReference type="PROSITE" id="PS51007">
    <property type="entry name" value="CYTC"/>
    <property type="match status" value="2"/>
</dbReference>
<dbReference type="PROSITE" id="PS51257">
    <property type="entry name" value="PROKAR_LIPOPROTEIN"/>
    <property type="match status" value="1"/>
</dbReference>
<evidence type="ECO:0000256" key="5">
    <source>
        <dbReference type="ARBA" id="ARBA00023002"/>
    </source>
</evidence>
<evidence type="ECO:0000256" key="1">
    <source>
        <dbReference type="ARBA" id="ARBA00004196"/>
    </source>
</evidence>
<organism evidence="10 11">
    <name type="scientific">Polyangium spumosum</name>
    <dbReference type="NCBI Taxonomy" id="889282"/>
    <lineage>
        <taxon>Bacteria</taxon>
        <taxon>Pseudomonadati</taxon>
        <taxon>Myxococcota</taxon>
        <taxon>Polyangia</taxon>
        <taxon>Polyangiales</taxon>
        <taxon>Polyangiaceae</taxon>
        <taxon>Polyangium</taxon>
    </lineage>
</organism>
<dbReference type="GO" id="GO:0009055">
    <property type="term" value="F:electron transfer activity"/>
    <property type="evidence" value="ECO:0007669"/>
    <property type="project" value="InterPro"/>
</dbReference>
<dbReference type="InterPro" id="IPR036909">
    <property type="entry name" value="Cyt_c-like_dom_sf"/>
</dbReference>
<dbReference type="RefSeq" id="WP_153822721.1">
    <property type="nucleotide sequence ID" value="NZ_WJIE01000009.1"/>
</dbReference>
<keyword evidence="3 7" id="KW-0479">Metal-binding</keyword>
<gene>
    <name evidence="10" type="ORF">GF068_28910</name>
</gene>
<dbReference type="SUPFAM" id="SSF46626">
    <property type="entry name" value="Cytochrome c"/>
    <property type="match status" value="2"/>
</dbReference>
<keyword evidence="6 7" id="KW-0408">Iron</keyword>
<feature type="domain" description="Cytochrome c" evidence="9">
    <location>
        <begin position="474"/>
        <end position="614"/>
    </location>
</feature>
<evidence type="ECO:0000256" key="3">
    <source>
        <dbReference type="ARBA" id="ARBA00022723"/>
    </source>
</evidence>
<dbReference type="GO" id="GO:0004130">
    <property type="term" value="F:cytochrome-c peroxidase activity"/>
    <property type="evidence" value="ECO:0007669"/>
    <property type="project" value="TreeGrafter"/>
</dbReference>
<dbReference type="InterPro" id="IPR004852">
    <property type="entry name" value="Di-haem_cyt_c_peroxidsae"/>
</dbReference>
<dbReference type="AlphaFoldDB" id="A0A6N7PZJ3"/>
<dbReference type="Pfam" id="PF03150">
    <property type="entry name" value="CCP_MauG"/>
    <property type="match status" value="1"/>
</dbReference>
<keyword evidence="2 7" id="KW-0349">Heme</keyword>
<dbReference type="InterPro" id="IPR009056">
    <property type="entry name" value="Cyt_c-like_dom"/>
</dbReference>
<protein>
    <recommendedName>
        <fullName evidence="9">Cytochrome c domain-containing protein</fullName>
    </recommendedName>
</protein>
<dbReference type="InterPro" id="IPR051395">
    <property type="entry name" value="Cytochrome_c_Peroxidase/MauG"/>
</dbReference>
<name>A0A6N7PZJ3_9BACT</name>
<dbReference type="EMBL" id="WJIE01000009">
    <property type="protein sequence ID" value="MRG95910.1"/>
    <property type="molecule type" value="Genomic_DNA"/>
</dbReference>
<feature type="domain" description="Cytochrome c" evidence="9">
    <location>
        <begin position="322"/>
        <end position="433"/>
    </location>
</feature>
<evidence type="ECO:0000256" key="6">
    <source>
        <dbReference type="ARBA" id="ARBA00023004"/>
    </source>
</evidence>
<reference evidence="10 11" key="1">
    <citation type="submission" date="2019-10" db="EMBL/GenBank/DDBJ databases">
        <title>A soil myxobacterium in the family Polyangiaceae.</title>
        <authorList>
            <person name="Li Y."/>
            <person name="Wang J."/>
        </authorList>
    </citation>
    <scope>NUCLEOTIDE SEQUENCE [LARGE SCALE GENOMIC DNA]</scope>
    <source>
        <strain evidence="10 11">DSM 14734</strain>
    </source>
</reference>
<comment type="caution">
    <text evidence="10">The sequence shown here is derived from an EMBL/GenBank/DDBJ whole genome shotgun (WGS) entry which is preliminary data.</text>
</comment>
<dbReference type="Proteomes" id="UP000440224">
    <property type="component" value="Unassembled WGS sequence"/>
</dbReference>
<proteinExistence type="predicted"/>
<evidence type="ECO:0000256" key="7">
    <source>
        <dbReference type="PROSITE-ProRule" id="PRU00433"/>
    </source>
</evidence>
<keyword evidence="11" id="KW-1185">Reference proteome</keyword>
<dbReference type="PANTHER" id="PTHR30600">
    <property type="entry name" value="CYTOCHROME C PEROXIDASE-RELATED"/>
    <property type="match status" value="1"/>
</dbReference>
<comment type="subcellular location">
    <subcellularLocation>
        <location evidence="1">Cell envelope</location>
    </subcellularLocation>
</comment>
<accession>A0A6N7PZJ3</accession>
<evidence type="ECO:0000313" key="10">
    <source>
        <dbReference type="EMBL" id="MRG95910.1"/>
    </source>
</evidence>
<feature type="region of interest" description="Disordered" evidence="8">
    <location>
        <begin position="31"/>
        <end position="58"/>
    </location>
</feature>
<evidence type="ECO:0000256" key="8">
    <source>
        <dbReference type="SAM" id="MobiDB-lite"/>
    </source>
</evidence>
<keyword evidence="5" id="KW-0560">Oxidoreductase</keyword>
<dbReference type="PANTHER" id="PTHR30600:SF10">
    <property type="entry name" value="BLL6722 PROTEIN"/>
    <property type="match status" value="1"/>
</dbReference>
<dbReference type="Gene3D" id="1.10.760.10">
    <property type="entry name" value="Cytochrome c-like domain"/>
    <property type="match status" value="2"/>
</dbReference>
<feature type="region of interest" description="Disordered" evidence="8">
    <location>
        <begin position="298"/>
        <end position="319"/>
    </location>
</feature>
<dbReference type="GO" id="GO:0020037">
    <property type="term" value="F:heme binding"/>
    <property type="evidence" value="ECO:0007669"/>
    <property type="project" value="InterPro"/>
</dbReference>
<dbReference type="GO" id="GO:0046872">
    <property type="term" value="F:metal ion binding"/>
    <property type="evidence" value="ECO:0007669"/>
    <property type="project" value="UniProtKB-KW"/>
</dbReference>
<evidence type="ECO:0000313" key="11">
    <source>
        <dbReference type="Proteomes" id="UP000440224"/>
    </source>
</evidence>